<evidence type="ECO:0000259" key="2">
    <source>
        <dbReference type="Pfam" id="PF07811"/>
    </source>
</evidence>
<dbReference type="Pfam" id="PF07811">
    <property type="entry name" value="TadE"/>
    <property type="match status" value="1"/>
</dbReference>
<comment type="caution">
    <text evidence="3">The sequence shown here is derived from an EMBL/GenBank/DDBJ whole genome shotgun (WGS) entry which is preliminary data.</text>
</comment>
<dbReference type="Proteomes" id="UP001157069">
    <property type="component" value="Unassembled WGS sequence"/>
</dbReference>
<accession>A0ABQ6JZ08</accession>
<gene>
    <name evidence="3" type="ORF">GCM10025869_25640</name>
</gene>
<sequence>MRVRGQRARARGRGTLRDDAGSAPVEFVLVGVLLTFLTLAVLQLALALHVRNTVLDAAAEGARYGSLADNEPADAVPRTIELIEAAVGPDFARDVTVREGSWMGVPAVIVTVRTTLPLAGFLGPDRGMEVEGHAARETLD</sequence>
<proteinExistence type="predicted"/>
<evidence type="ECO:0000313" key="4">
    <source>
        <dbReference type="Proteomes" id="UP001157069"/>
    </source>
</evidence>
<keyword evidence="1" id="KW-1133">Transmembrane helix</keyword>
<keyword evidence="1" id="KW-0472">Membrane</keyword>
<dbReference type="EMBL" id="BSVA01000001">
    <property type="protein sequence ID" value="GMA92035.1"/>
    <property type="molecule type" value="Genomic_DNA"/>
</dbReference>
<dbReference type="InterPro" id="IPR012495">
    <property type="entry name" value="TadE-like_dom"/>
</dbReference>
<protein>
    <recommendedName>
        <fullName evidence="2">TadE-like domain-containing protein</fullName>
    </recommendedName>
</protein>
<keyword evidence="4" id="KW-1185">Reference proteome</keyword>
<feature type="domain" description="TadE-like" evidence="2">
    <location>
        <begin position="21"/>
        <end position="63"/>
    </location>
</feature>
<keyword evidence="1" id="KW-0812">Transmembrane</keyword>
<evidence type="ECO:0000313" key="3">
    <source>
        <dbReference type="EMBL" id="GMA92035.1"/>
    </source>
</evidence>
<evidence type="ECO:0000256" key="1">
    <source>
        <dbReference type="SAM" id="Phobius"/>
    </source>
</evidence>
<feature type="transmembrane region" description="Helical" evidence="1">
    <location>
        <begin position="21"/>
        <end position="46"/>
    </location>
</feature>
<organism evidence="3 4">
    <name type="scientific">Homoserinibacter gongjuensis</name>
    <dbReference type="NCBI Taxonomy" id="1162968"/>
    <lineage>
        <taxon>Bacteria</taxon>
        <taxon>Bacillati</taxon>
        <taxon>Actinomycetota</taxon>
        <taxon>Actinomycetes</taxon>
        <taxon>Micrococcales</taxon>
        <taxon>Microbacteriaceae</taxon>
        <taxon>Homoserinibacter</taxon>
    </lineage>
</organism>
<dbReference type="RefSeq" id="WP_284300655.1">
    <property type="nucleotide sequence ID" value="NZ_BSVA01000001.1"/>
</dbReference>
<reference evidence="4" key="1">
    <citation type="journal article" date="2019" name="Int. J. Syst. Evol. Microbiol.">
        <title>The Global Catalogue of Microorganisms (GCM) 10K type strain sequencing project: providing services to taxonomists for standard genome sequencing and annotation.</title>
        <authorList>
            <consortium name="The Broad Institute Genomics Platform"/>
            <consortium name="The Broad Institute Genome Sequencing Center for Infectious Disease"/>
            <person name="Wu L."/>
            <person name="Ma J."/>
        </authorList>
    </citation>
    <scope>NUCLEOTIDE SEQUENCE [LARGE SCALE GENOMIC DNA]</scope>
    <source>
        <strain evidence="4">NBRC 108755</strain>
    </source>
</reference>
<name>A0ABQ6JZ08_9MICO</name>